<feature type="compositionally biased region" description="Low complexity" evidence="1">
    <location>
        <begin position="53"/>
        <end position="83"/>
    </location>
</feature>
<dbReference type="RefSeq" id="WP_183941261.1">
    <property type="nucleotide sequence ID" value="NZ_JACHBI010000031.1"/>
</dbReference>
<evidence type="ECO:0000256" key="2">
    <source>
        <dbReference type="SAM" id="SignalP"/>
    </source>
</evidence>
<keyword evidence="2" id="KW-0732">Signal</keyword>
<sequence length="227" mass="24142">MTRNLFYILLASAALSLSPVAHSIATAQDSQDSTVLPKTGTSKSGSGEKKTQGGTMEKGTSGTSEGSSTKSPTAKSSTKQPSSDTTQKSGTRIDTQQSTTSGKTQTGTDQSKSTNDNSGTTDTTKTGSTTQTNTNQSTNSNTNITVEQQTQVRQVIKEVHTQPIQQTEIKTVSVGATIPHSIKLVALPPRIVKIVPQYKSYRFFVLDDGRIVIVDPSTFTIVYVFTA</sequence>
<feature type="region of interest" description="Disordered" evidence="1">
    <location>
        <begin position="25"/>
        <end position="143"/>
    </location>
</feature>
<proteinExistence type="predicted"/>
<reference evidence="3 4" key="1">
    <citation type="submission" date="2020-08" db="EMBL/GenBank/DDBJ databases">
        <title>Genomic Encyclopedia of Type Strains, Phase IV (KMG-V): Genome sequencing to study the core and pangenomes of soil and plant-associated prokaryotes.</title>
        <authorList>
            <person name="Whitman W."/>
        </authorList>
    </citation>
    <scope>NUCLEOTIDE SEQUENCE [LARGE SCALE GENOMIC DNA]</scope>
    <source>
        <strain evidence="3 4">SEMIA 4064</strain>
    </source>
</reference>
<dbReference type="AlphaFoldDB" id="A0A7W8XYK9"/>
<dbReference type="InterPro" id="IPR009642">
    <property type="entry name" value="DUF1236"/>
</dbReference>
<gene>
    <name evidence="3" type="ORF">GGD50_006628</name>
</gene>
<dbReference type="Proteomes" id="UP000549882">
    <property type="component" value="Unassembled WGS sequence"/>
</dbReference>
<keyword evidence="4" id="KW-1185">Reference proteome</keyword>
<name>A0A7W8XYK9_9HYPH</name>
<feature type="compositionally biased region" description="Polar residues" evidence="1">
    <location>
        <begin position="84"/>
        <end position="93"/>
    </location>
</feature>
<evidence type="ECO:0000313" key="4">
    <source>
        <dbReference type="Proteomes" id="UP000549882"/>
    </source>
</evidence>
<comment type="caution">
    <text evidence="3">The sequence shown here is derived from an EMBL/GenBank/DDBJ whole genome shotgun (WGS) entry which is preliminary data.</text>
</comment>
<feature type="chain" id="PRO_5030630069" description="DUF1236 domain-containing protein" evidence="2">
    <location>
        <begin position="24"/>
        <end position="227"/>
    </location>
</feature>
<feature type="compositionally biased region" description="Polar residues" evidence="1">
    <location>
        <begin position="25"/>
        <end position="45"/>
    </location>
</feature>
<protein>
    <recommendedName>
        <fullName evidence="5">DUF1236 domain-containing protein</fullName>
    </recommendedName>
</protein>
<feature type="signal peptide" evidence="2">
    <location>
        <begin position="1"/>
        <end position="23"/>
    </location>
</feature>
<accession>A0A7W8XYK9</accession>
<feature type="compositionally biased region" description="Low complexity" evidence="1">
    <location>
        <begin position="94"/>
        <end position="143"/>
    </location>
</feature>
<evidence type="ECO:0008006" key="5">
    <source>
        <dbReference type="Google" id="ProtNLM"/>
    </source>
</evidence>
<evidence type="ECO:0000256" key="1">
    <source>
        <dbReference type="SAM" id="MobiDB-lite"/>
    </source>
</evidence>
<dbReference type="EMBL" id="JACHBI010000031">
    <property type="protein sequence ID" value="MBB5577972.1"/>
    <property type="molecule type" value="Genomic_DNA"/>
</dbReference>
<evidence type="ECO:0000313" key="3">
    <source>
        <dbReference type="EMBL" id="MBB5577972.1"/>
    </source>
</evidence>
<dbReference type="Pfam" id="PF06823">
    <property type="entry name" value="DUF1236"/>
    <property type="match status" value="1"/>
</dbReference>
<organism evidence="3 4">
    <name type="scientific">Rhizobium paranaense</name>
    <dbReference type="NCBI Taxonomy" id="1650438"/>
    <lineage>
        <taxon>Bacteria</taxon>
        <taxon>Pseudomonadati</taxon>
        <taxon>Pseudomonadota</taxon>
        <taxon>Alphaproteobacteria</taxon>
        <taxon>Hyphomicrobiales</taxon>
        <taxon>Rhizobiaceae</taxon>
        <taxon>Rhizobium/Agrobacterium group</taxon>
        <taxon>Rhizobium</taxon>
    </lineage>
</organism>